<dbReference type="EMBL" id="CP032330">
    <property type="protein sequence ID" value="QCO03048.1"/>
    <property type="molecule type" value="Genomic_DNA"/>
</dbReference>
<dbReference type="Gene3D" id="1.10.3210.10">
    <property type="entry name" value="Hypothetical protein af1432"/>
    <property type="match status" value="1"/>
</dbReference>
<proteinExistence type="predicted"/>
<protein>
    <submittedName>
        <fullName evidence="1">Phosphohydrolase</fullName>
    </submittedName>
</protein>
<dbReference type="SUPFAM" id="SSF109604">
    <property type="entry name" value="HD-domain/PDEase-like"/>
    <property type="match status" value="1"/>
</dbReference>
<evidence type="ECO:0000313" key="2">
    <source>
        <dbReference type="Proteomes" id="UP000298596"/>
    </source>
</evidence>
<reference evidence="1 2" key="1">
    <citation type="submission" date="2018-09" db="EMBL/GenBank/DDBJ databases">
        <title>Whole genome based analysis of evolution and adaptive divergence in Indian and Brazilian strains of Azospirillum brasilense.</title>
        <authorList>
            <person name="Singh C."/>
            <person name="Tripathi A.K."/>
        </authorList>
    </citation>
    <scope>NUCLEOTIDE SEQUENCE [LARGE SCALE GENOMIC DNA]</scope>
    <source>
        <strain evidence="1 2">MTCC4036</strain>
    </source>
</reference>
<dbReference type="Proteomes" id="UP000298596">
    <property type="component" value="Chromosome"/>
</dbReference>
<name>A0A4D8Q020_AZOBR</name>
<sequence length="178" mass="19963">MSARRGDWMQTATGRLFWPLDPRPSEVYIEDIAHSLAHQCRYAGHCLSFYNVAQHSVIVSDALPPEFALWGLLHDASEAYLVDVPRPVKPFLPGYKDAEAAVMHAVCVRFGLTLEMPKTVKVADERVLADEKHQLMAPSVVPWALRYPPLGVRIAPLPPEEAKALFLARFRELAPKEP</sequence>
<organism evidence="1 2">
    <name type="scientific">Azospirillum brasilense</name>
    <dbReference type="NCBI Taxonomy" id="192"/>
    <lineage>
        <taxon>Bacteria</taxon>
        <taxon>Pseudomonadati</taxon>
        <taxon>Pseudomonadota</taxon>
        <taxon>Alphaproteobacteria</taxon>
        <taxon>Rhodospirillales</taxon>
        <taxon>Azospirillaceae</taxon>
        <taxon>Azospirillum</taxon>
    </lineage>
</organism>
<dbReference type="GO" id="GO:0016787">
    <property type="term" value="F:hydrolase activity"/>
    <property type="evidence" value="ECO:0007669"/>
    <property type="project" value="UniProtKB-KW"/>
</dbReference>
<accession>A0A4D8Q020</accession>
<evidence type="ECO:0000313" key="1">
    <source>
        <dbReference type="EMBL" id="QCO03048.1"/>
    </source>
</evidence>
<gene>
    <name evidence="1" type="ORF">D3867_14120</name>
</gene>
<keyword evidence="1" id="KW-0378">Hydrolase</keyword>
<dbReference type="AlphaFoldDB" id="A0A4D8Q020"/>